<evidence type="ECO:0000313" key="1">
    <source>
        <dbReference type="EMBL" id="KAI5675983.1"/>
    </source>
</evidence>
<dbReference type="Proteomes" id="UP001060085">
    <property type="component" value="Linkage Group LG02"/>
</dbReference>
<keyword evidence="2" id="KW-1185">Reference proteome</keyword>
<sequence>MCARGFNFLLLGGHMLPDISGSLIPIRDQLDFMTFDQDLSSPQDDYIRWYRDITRVYIGNPARCDTWTYGYQPAAIDRRMMTSMLQEVDDMTTGVLEGPPSSPTRHPIQLLRRHPQESVPSMVKRGVHKLPNVRARRERAPAPPYSGGRRRGDPKHGGERGGGSGGRGHAYHGSYVSHDPFDSPRRDALTFSLGLIQVALSHLSGAGTSYVPPDKFDSPDTSYVQPPPSVRGMPYAPPCPSTVGLSFDAPLPPGTAGSSIPYMPIFRVSSFDSEEHGDEPTDDVTPAQQLGFRHRIGKKTTRFTLSDWC</sequence>
<evidence type="ECO:0000313" key="2">
    <source>
        <dbReference type="Proteomes" id="UP001060085"/>
    </source>
</evidence>
<protein>
    <submittedName>
        <fullName evidence="1">Uncharacterized protein</fullName>
    </submittedName>
</protein>
<reference evidence="2" key="1">
    <citation type="journal article" date="2023" name="Nat. Plants">
        <title>Single-cell RNA sequencing provides a high-resolution roadmap for understanding the multicellular compartmentation of specialized metabolism.</title>
        <authorList>
            <person name="Sun S."/>
            <person name="Shen X."/>
            <person name="Li Y."/>
            <person name="Li Y."/>
            <person name="Wang S."/>
            <person name="Li R."/>
            <person name="Zhang H."/>
            <person name="Shen G."/>
            <person name="Guo B."/>
            <person name="Wei J."/>
            <person name="Xu J."/>
            <person name="St-Pierre B."/>
            <person name="Chen S."/>
            <person name="Sun C."/>
        </authorList>
    </citation>
    <scope>NUCLEOTIDE SEQUENCE [LARGE SCALE GENOMIC DNA]</scope>
</reference>
<name>A0ACC0BTI1_CATRO</name>
<organism evidence="1 2">
    <name type="scientific">Catharanthus roseus</name>
    <name type="common">Madagascar periwinkle</name>
    <name type="synonym">Vinca rosea</name>
    <dbReference type="NCBI Taxonomy" id="4058"/>
    <lineage>
        <taxon>Eukaryota</taxon>
        <taxon>Viridiplantae</taxon>
        <taxon>Streptophyta</taxon>
        <taxon>Embryophyta</taxon>
        <taxon>Tracheophyta</taxon>
        <taxon>Spermatophyta</taxon>
        <taxon>Magnoliopsida</taxon>
        <taxon>eudicotyledons</taxon>
        <taxon>Gunneridae</taxon>
        <taxon>Pentapetalae</taxon>
        <taxon>asterids</taxon>
        <taxon>lamiids</taxon>
        <taxon>Gentianales</taxon>
        <taxon>Apocynaceae</taxon>
        <taxon>Rauvolfioideae</taxon>
        <taxon>Vinceae</taxon>
        <taxon>Catharanthinae</taxon>
        <taxon>Catharanthus</taxon>
    </lineage>
</organism>
<dbReference type="EMBL" id="CM044702">
    <property type="protein sequence ID" value="KAI5675983.1"/>
    <property type="molecule type" value="Genomic_DNA"/>
</dbReference>
<gene>
    <name evidence="1" type="ORF">M9H77_06933</name>
</gene>
<accession>A0ACC0BTI1</accession>
<comment type="caution">
    <text evidence="1">The sequence shown here is derived from an EMBL/GenBank/DDBJ whole genome shotgun (WGS) entry which is preliminary data.</text>
</comment>
<proteinExistence type="predicted"/>